<keyword evidence="3" id="KW-0597">Phosphoprotein</keyword>
<dbReference type="SMART" id="SM00091">
    <property type="entry name" value="PAS"/>
    <property type="match status" value="2"/>
</dbReference>
<dbReference type="GO" id="GO:0000160">
    <property type="term" value="P:phosphorelay signal transduction system"/>
    <property type="evidence" value="ECO:0007669"/>
    <property type="project" value="UniProtKB-KW"/>
</dbReference>
<evidence type="ECO:0000259" key="11">
    <source>
        <dbReference type="PROSITE" id="PS50112"/>
    </source>
</evidence>
<dbReference type="Proteomes" id="UP000010808">
    <property type="component" value="Chromosome"/>
</dbReference>
<dbReference type="STRING" id="1121451.DESAM_20450"/>
<accession>L0R937</accession>
<dbReference type="GO" id="GO:0006355">
    <property type="term" value="P:regulation of DNA-templated transcription"/>
    <property type="evidence" value="ECO:0007669"/>
    <property type="project" value="InterPro"/>
</dbReference>
<dbReference type="NCBIfam" id="TIGR00229">
    <property type="entry name" value="sensory_box"/>
    <property type="match status" value="1"/>
</dbReference>
<dbReference type="GO" id="GO:0004673">
    <property type="term" value="F:protein histidine kinase activity"/>
    <property type="evidence" value="ECO:0007669"/>
    <property type="project" value="UniProtKB-EC"/>
</dbReference>
<keyword evidence="8" id="KW-0902">Two-component regulatory system</keyword>
<dbReference type="PROSITE" id="PS50112">
    <property type="entry name" value="PAS"/>
    <property type="match status" value="2"/>
</dbReference>
<dbReference type="AlphaFoldDB" id="L0R937"/>
<comment type="catalytic activity">
    <reaction evidence="1">
        <text>ATP + protein L-histidine = ADP + protein N-phospho-L-histidine.</text>
        <dbReference type="EC" id="2.7.13.3"/>
    </reaction>
</comment>
<keyword evidence="5" id="KW-0547">Nucleotide-binding</keyword>
<dbReference type="Pfam" id="PF02518">
    <property type="entry name" value="HATPase_c"/>
    <property type="match status" value="1"/>
</dbReference>
<protein>
    <recommendedName>
        <fullName evidence="2">histidine kinase</fullName>
        <ecNumber evidence="2">2.7.13.3</ecNumber>
    </recommendedName>
</protein>
<keyword evidence="6 12" id="KW-0418">Kinase</keyword>
<dbReference type="InterPro" id="IPR035965">
    <property type="entry name" value="PAS-like_dom_sf"/>
</dbReference>
<dbReference type="CDD" id="cd00130">
    <property type="entry name" value="PAS"/>
    <property type="match status" value="1"/>
</dbReference>
<dbReference type="SUPFAM" id="SSF55874">
    <property type="entry name" value="ATPase domain of HSP90 chaperone/DNA topoisomerase II/histidine kinase"/>
    <property type="match status" value="1"/>
</dbReference>
<dbReference type="Gene3D" id="1.10.287.130">
    <property type="match status" value="1"/>
</dbReference>
<evidence type="ECO:0000256" key="3">
    <source>
        <dbReference type="ARBA" id="ARBA00022553"/>
    </source>
</evidence>
<dbReference type="HOGENOM" id="CLU_319771_0_0_7"/>
<evidence type="ECO:0000256" key="6">
    <source>
        <dbReference type="ARBA" id="ARBA00022777"/>
    </source>
</evidence>
<feature type="domain" description="Histidine kinase" evidence="10">
    <location>
        <begin position="651"/>
        <end position="906"/>
    </location>
</feature>
<dbReference type="InterPro" id="IPR005467">
    <property type="entry name" value="His_kinase_dom"/>
</dbReference>
<evidence type="ECO:0000313" key="12">
    <source>
        <dbReference type="EMBL" id="CCO22737.1"/>
    </source>
</evidence>
<dbReference type="GO" id="GO:0005524">
    <property type="term" value="F:ATP binding"/>
    <property type="evidence" value="ECO:0007669"/>
    <property type="project" value="UniProtKB-KW"/>
</dbReference>
<dbReference type="eggNOG" id="COG4191">
    <property type="taxonomic scope" value="Bacteria"/>
</dbReference>
<dbReference type="InterPro" id="IPR003594">
    <property type="entry name" value="HATPase_dom"/>
</dbReference>
<feature type="coiled-coil region" evidence="9">
    <location>
        <begin position="324"/>
        <end position="354"/>
    </location>
</feature>
<evidence type="ECO:0000313" key="13">
    <source>
        <dbReference type="Proteomes" id="UP000010808"/>
    </source>
</evidence>
<dbReference type="Gene3D" id="3.30.565.10">
    <property type="entry name" value="Histidine kinase-like ATPase, C-terminal domain"/>
    <property type="match status" value="1"/>
</dbReference>
<keyword evidence="4" id="KW-0808">Transferase</keyword>
<dbReference type="InterPro" id="IPR013767">
    <property type="entry name" value="PAS_fold"/>
</dbReference>
<evidence type="ECO:0000256" key="4">
    <source>
        <dbReference type="ARBA" id="ARBA00022679"/>
    </source>
</evidence>
<evidence type="ECO:0000256" key="1">
    <source>
        <dbReference type="ARBA" id="ARBA00000085"/>
    </source>
</evidence>
<dbReference type="EC" id="2.7.13.3" evidence="2"/>
<dbReference type="OrthoDB" id="9769169at2"/>
<dbReference type="InterPro" id="IPR036890">
    <property type="entry name" value="HATPase_C_sf"/>
</dbReference>
<dbReference type="SMART" id="SM00387">
    <property type="entry name" value="HATPase_c"/>
    <property type="match status" value="1"/>
</dbReference>
<dbReference type="PANTHER" id="PTHR43065:SF50">
    <property type="entry name" value="HISTIDINE KINASE"/>
    <property type="match status" value="1"/>
</dbReference>
<evidence type="ECO:0000256" key="2">
    <source>
        <dbReference type="ARBA" id="ARBA00012438"/>
    </source>
</evidence>
<dbReference type="InterPro" id="IPR000014">
    <property type="entry name" value="PAS"/>
</dbReference>
<evidence type="ECO:0000256" key="8">
    <source>
        <dbReference type="ARBA" id="ARBA00023012"/>
    </source>
</evidence>
<dbReference type="EMBL" id="FO203522">
    <property type="protein sequence ID" value="CCO22737.1"/>
    <property type="molecule type" value="Genomic_DNA"/>
</dbReference>
<dbReference type="InterPro" id="IPR004358">
    <property type="entry name" value="Sig_transdc_His_kin-like_C"/>
</dbReference>
<dbReference type="RefSeq" id="WP_015335345.1">
    <property type="nucleotide sequence ID" value="NC_020055.1"/>
</dbReference>
<dbReference type="PRINTS" id="PR00344">
    <property type="entry name" value="BCTRLSENSOR"/>
</dbReference>
<dbReference type="PATRIC" id="fig|1121451.3.peg.712"/>
<dbReference type="SUPFAM" id="SSF55785">
    <property type="entry name" value="PYP-like sensor domain (PAS domain)"/>
    <property type="match status" value="3"/>
</dbReference>
<evidence type="ECO:0000256" key="9">
    <source>
        <dbReference type="SAM" id="Coils"/>
    </source>
</evidence>
<name>L0R937_9BACT</name>
<keyword evidence="9" id="KW-0175">Coiled coil</keyword>
<sequence length="916" mass="101985">MFSKNKMAMGVVILLAAFLLPMVWVNYVSQVELRKVSLDQFKESAAREADAFSHFFSERKNDLYDLTASKELLDYFQDKWLGMSKEHGLWSSLVGISELLDRFTSKKELAGNSIYTRVAFADAEGNVLVDNFGVADDDRQLSGTLAAVAVNSDMAKVLIEEDDRKVSLLLMQPYIFKGERVGTIFAWFNTEKVLLSLIEHSRRSVKRGVEFLISRKGKVISPQWPVPPLFSLRLKKGTLPPDGEVFELPAAFYGDVQKPYLVVCAPVLGTPFCLADFIPKRDVFGVMAPWQLLLFSIGLAVLLLGGLGRMLVVSARNLVLEVQAVESAKQAESIARKKKQLEEEIRARKQTEASLLKANDDLELQVEKRTKALRERTNALSQEVSERREAEAIMRIVFNKAYNAIIIHDAKGQILDVNERMLELYQVDRSEVSSLSMVGDLSDPENPLENFAALWEQALVGDEVVFNWMSKRPADGFVFDAEVALNRIELGGKTLVLATIHDVSQQKKTQMQQEEHQEFLNTIFEGIGAAIFVFDPADGVMVECNSVGEQLLSLTREEVLNASCQLEYVFNSGGKKDLLCPDVHELGSYEEGVLSMPNGTALPISRHLFEVFIGGKSHLVEVVFNIAERKNLERKLNIAQKLESIGQLASGIAHEINTPIQYIGDSIRFVKEAYEDTCSLLELSSKALEESGEWPGKAVWDEKIKDLEDEVDLEFILDEAPKACDRAMEGVERVATIVLAMKNFSHHGEEKVKAVDINSALSNTVAVSRNEWKYVADLETEFDPELPLVHGYVGGINQVFLNIIVNAAHAIMDNVEEGERGTIKITTSYDHPFVEIRIKDSGCGISKENMTKIYDPFFTTKEVGKGTGQGLAIAHDIIVEKHGGTIDIESEVGKGTTFIIRLPIGGLDSQDLAKLE</sequence>
<dbReference type="Pfam" id="PF00989">
    <property type="entry name" value="PAS"/>
    <property type="match status" value="1"/>
</dbReference>
<dbReference type="PANTHER" id="PTHR43065">
    <property type="entry name" value="SENSOR HISTIDINE KINASE"/>
    <property type="match status" value="1"/>
</dbReference>
<evidence type="ECO:0000256" key="7">
    <source>
        <dbReference type="ARBA" id="ARBA00022840"/>
    </source>
</evidence>
<dbReference type="KEGG" id="dhy:DESAM_20450"/>
<reference evidence="12 13" key="1">
    <citation type="submission" date="2012-10" db="EMBL/GenBank/DDBJ databases">
        <authorList>
            <person name="Genoscope - CEA"/>
        </authorList>
    </citation>
    <scope>NUCLEOTIDE SEQUENCE [LARGE SCALE GENOMIC DNA]</scope>
    <source>
        <strain evidence="13">AM13 / DSM 14728</strain>
    </source>
</reference>
<dbReference type="Pfam" id="PF13188">
    <property type="entry name" value="PAS_8"/>
    <property type="match status" value="1"/>
</dbReference>
<dbReference type="PROSITE" id="PS50109">
    <property type="entry name" value="HIS_KIN"/>
    <property type="match status" value="1"/>
</dbReference>
<keyword evidence="7" id="KW-0067">ATP-binding</keyword>
<feature type="domain" description="PAS" evidence="11">
    <location>
        <begin position="516"/>
        <end position="569"/>
    </location>
</feature>
<dbReference type="Gene3D" id="3.30.450.20">
    <property type="entry name" value="PAS domain"/>
    <property type="match status" value="2"/>
</dbReference>
<gene>
    <name evidence="12" type="ORF">DESAM_20450</name>
</gene>
<keyword evidence="13" id="KW-1185">Reference proteome</keyword>
<organism evidence="12 13">
    <name type="scientific">Maridesulfovibrio hydrothermalis AM13 = DSM 14728</name>
    <dbReference type="NCBI Taxonomy" id="1121451"/>
    <lineage>
        <taxon>Bacteria</taxon>
        <taxon>Pseudomonadati</taxon>
        <taxon>Thermodesulfobacteriota</taxon>
        <taxon>Desulfovibrionia</taxon>
        <taxon>Desulfovibrionales</taxon>
        <taxon>Desulfovibrionaceae</taxon>
        <taxon>Maridesulfovibrio</taxon>
    </lineage>
</organism>
<evidence type="ECO:0000259" key="10">
    <source>
        <dbReference type="PROSITE" id="PS50109"/>
    </source>
</evidence>
<evidence type="ECO:0000256" key="5">
    <source>
        <dbReference type="ARBA" id="ARBA00022741"/>
    </source>
</evidence>
<feature type="domain" description="PAS" evidence="11">
    <location>
        <begin position="390"/>
        <end position="446"/>
    </location>
</feature>
<proteinExistence type="predicted"/>